<evidence type="ECO:0000256" key="5">
    <source>
        <dbReference type="ARBA" id="ARBA00023136"/>
    </source>
</evidence>
<feature type="transmembrane region" description="Helical" evidence="8">
    <location>
        <begin position="175"/>
        <end position="198"/>
    </location>
</feature>
<evidence type="ECO:0000256" key="8">
    <source>
        <dbReference type="SAM" id="Phobius"/>
    </source>
</evidence>
<keyword evidence="3 8" id="KW-0812">Transmembrane</keyword>
<evidence type="ECO:0000313" key="10">
    <source>
        <dbReference type="EMBL" id="KAJ7335762.1"/>
    </source>
</evidence>
<proteinExistence type="predicted"/>
<evidence type="ECO:0000256" key="6">
    <source>
        <dbReference type="ARBA" id="ARBA00023170"/>
    </source>
</evidence>
<evidence type="ECO:0000256" key="4">
    <source>
        <dbReference type="ARBA" id="ARBA00022989"/>
    </source>
</evidence>
<keyword evidence="2" id="KW-1003">Cell membrane</keyword>
<dbReference type="PRINTS" id="PR00237">
    <property type="entry name" value="GPCRRHODOPSN"/>
</dbReference>
<name>A0A9Q1B4I8_9SAUR</name>
<dbReference type="EMBL" id="JAPFRF010000004">
    <property type="protein sequence ID" value="KAJ7335762.1"/>
    <property type="molecule type" value="Genomic_DNA"/>
</dbReference>
<evidence type="ECO:0000256" key="7">
    <source>
        <dbReference type="SAM" id="MobiDB-lite"/>
    </source>
</evidence>
<keyword evidence="4 8" id="KW-1133">Transmembrane helix</keyword>
<dbReference type="GO" id="GO:0004930">
    <property type="term" value="F:G protein-coupled receptor activity"/>
    <property type="evidence" value="ECO:0007669"/>
    <property type="project" value="InterPro"/>
</dbReference>
<evidence type="ECO:0000256" key="3">
    <source>
        <dbReference type="ARBA" id="ARBA00022692"/>
    </source>
</evidence>
<dbReference type="PANTHER" id="PTHR24241:SF83">
    <property type="entry name" value="G-PROTEIN COUPLED RECEPTOR 150-RELATED"/>
    <property type="match status" value="1"/>
</dbReference>
<keyword evidence="11" id="KW-1185">Reference proteome</keyword>
<evidence type="ECO:0000259" key="9">
    <source>
        <dbReference type="PROSITE" id="PS50262"/>
    </source>
</evidence>
<dbReference type="GO" id="GO:0042277">
    <property type="term" value="F:peptide binding"/>
    <property type="evidence" value="ECO:0007669"/>
    <property type="project" value="TreeGrafter"/>
</dbReference>
<feature type="region of interest" description="Disordered" evidence="7">
    <location>
        <begin position="261"/>
        <end position="293"/>
    </location>
</feature>
<evidence type="ECO:0000256" key="2">
    <source>
        <dbReference type="ARBA" id="ARBA00022475"/>
    </source>
</evidence>
<feature type="region of interest" description="Disordered" evidence="7">
    <location>
        <begin position="416"/>
        <end position="471"/>
    </location>
</feature>
<evidence type="ECO:0000256" key="1">
    <source>
        <dbReference type="ARBA" id="ARBA00004651"/>
    </source>
</evidence>
<dbReference type="SUPFAM" id="SSF81321">
    <property type="entry name" value="Family A G protein-coupled receptor-like"/>
    <property type="match status" value="1"/>
</dbReference>
<feature type="transmembrane region" description="Helical" evidence="8">
    <location>
        <begin position="340"/>
        <end position="360"/>
    </location>
</feature>
<feature type="transmembrane region" description="Helical" evidence="8">
    <location>
        <begin position="380"/>
        <end position="399"/>
    </location>
</feature>
<dbReference type="OrthoDB" id="5987909at2759"/>
<dbReference type="GO" id="GO:0005886">
    <property type="term" value="C:plasma membrane"/>
    <property type="evidence" value="ECO:0007669"/>
    <property type="project" value="UniProtKB-SubCell"/>
</dbReference>
<reference evidence="10" key="1">
    <citation type="journal article" date="2023" name="DNA Res.">
        <title>Chromosome-level genome assembly of Phrynocephalus forsythii using third-generation DNA sequencing and Hi-C analysis.</title>
        <authorList>
            <person name="Qi Y."/>
            <person name="Zhao W."/>
            <person name="Zhao Y."/>
            <person name="Niu C."/>
            <person name="Cao S."/>
            <person name="Zhang Y."/>
        </authorList>
    </citation>
    <scope>NUCLEOTIDE SEQUENCE</scope>
    <source>
        <tissue evidence="10">Muscle</tissue>
    </source>
</reference>
<feature type="transmembrane region" description="Helical" evidence="8">
    <location>
        <begin position="90"/>
        <end position="112"/>
    </location>
</feature>
<dbReference type="PROSITE" id="PS50262">
    <property type="entry name" value="G_PROTEIN_RECEP_F1_2"/>
    <property type="match status" value="1"/>
</dbReference>
<dbReference type="PANTHER" id="PTHR24241">
    <property type="entry name" value="NEUROPEPTIDE RECEPTOR-RELATED G-PROTEIN COUPLED RECEPTOR"/>
    <property type="match status" value="1"/>
</dbReference>
<feature type="transmembrane region" description="Helical" evidence="8">
    <location>
        <begin position="132"/>
        <end position="154"/>
    </location>
</feature>
<feature type="compositionally biased region" description="Basic and acidic residues" evidence="7">
    <location>
        <begin position="462"/>
        <end position="471"/>
    </location>
</feature>
<comment type="caution">
    <text evidence="10">The sequence shown here is derived from an EMBL/GenBank/DDBJ whole genome shotgun (WGS) entry which is preliminary data.</text>
</comment>
<evidence type="ECO:0000313" key="11">
    <source>
        <dbReference type="Proteomes" id="UP001142489"/>
    </source>
</evidence>
<dbReference type="InterPro" id="IPR000276">
    <property type="entry name" value="GPCR_Rhodpsn"/>
</dbReference>
<dbReference type="AlphaFoldDB" id="A0A9Q1B4I8"/>
<dbReference type="Proteomes" id="UP001142489">
    <property type="component" value="Unassembled WGS sequence"/>
</dbReference>
<dbReference type="Pfam" id="PF00001">
    <property type="entry name" value="7tm_1"/>
    <property type="match status" value="1"/>
</dbReference>
<sequence length="471" mass="49637">MQEALFELERLALGPNLSIIAQPPGGDSNLSASSRWATPGQPARTTTAAAILLLALVGNGLLLHQLGGGGPCCCCCCGNPLGRRRRKVDFLLAHLAVADLYGCGLALLSQLPPAAHEAGGEEWLSGDAACRLLRLLQGSGLLAPAHMLVLIALERRQAAAAAARGPARSRPPSSLPARGALAALGWLLALLLALPQAFVFRRASPPPPPGGSCRSIFAQLPRGHGQAYAVYGALTGFVAPACLLGGTCGRILWALSNSRAKEEEEEEEEEEAAPRRDPAGGSARHGAAAELHGVASGAPPRRRLLLLRRCPVVAKCLLPSPPLPPPPPPRTLPRARARSLQLTLALATLFALCGFPRFLLELSVAFGPGPGGDDEGQASLVSLLAATHAALNPYVCLVFHSHRPWARRLQRSLCRCPDGQPRRRARHRYRPPPPPLPAEGPAGRWLCPCQTKQQPSVPPVAPREEAGESGF</sequence>
<dbReference type="GO" id="GO:0032870">
    <property type="term" value="P:cellular response to hormone stimulus"/>
    <property type="evidence" value="ECO:0007669"/>
    <property type="project" value="TreeGrafter"/>
</dbReference>
<feature type="domain" description="G-protein coupled receptors family 1 profile" evidence="9">
    <location>
        <begin position="58"/>
        <end position="396"/>
    </location>
</feature>
<keyword evidence="6" id="KW-0675">Receptor</keyword>
<gene>
    <name evidence="10" type="ORF">JRQ81_013703</name>
</gene>
<feature type="transmembrane region" description="Helical" evidence="8">
    <location>
        <begin position="228"/>
        <end position="253"/>
    </location>
</feature>
<keyword evidence="5 8" id="KW-0472">Membrane</keyword>
<accession>A0A9Q1B4I8</accession>
<dbReference type="Gene3D" id="1.20.1070.10">
    <property type="entry name" value="Rhodopsin 7-helix transmembrane proteins"/>
    <property type="match status" value="1"/>
</dbReference>
<protein>
    <recommendedName>
        <fullName evidence="9">G-protein coupled receptors family 1 profile domain-containing protein</fullName>
    </recommendedName>
</protein>
<comment type="subcellular location">
    <subcellularLocation>
        <location evidence="1">Cell membrane</location>
        <topology evidence="1">Multi-pass membrane protein</topology>
    </subcellularLocation>
</comment>
<organism evidence="10 11">
    <name type="scientific">Phrynocephalus forsythii</name>
    <dbReference type="NCBI Taxonomy" id="171643"/>
    <lineage>
        <taxon>Eukaryota</taxon>
        <taxon>Metazoa</taxon>
        <taxon>Chordata</taxon>
        <taxon>Craniata</taxon>
        <taxon>Vertebrata</taxon>
        <taxon>Euteleostomi</taxon>
        <taxon>Lepidosauria</taxon>
        <taxon>Squamata</taxon>
        <taxon>Bifurcata</taxon>
        <taxon>Unidentata</taxon>
        <taxon>Episquamata</taxon>
        <taxon>Toxicofera</taxon>
        <taxon>Iguania</taxon>
        <taxon>Acrodonta</taxon>
        <taxon>Agamidae</taxon>
        <taxon>Agaminae</taxon>
        <taxon>Phrynocephalus</taxon>
    </lineage>
</organism>
<dbReference type="InterPro" id="IPR017452">
    <property type="entry name" value="GPCR_Rhodpsn_7TM"/>
</dbReference>